<evidence type="ECO:0000256" key="4">
    <source>
        <dbReference type="ARBA" id="ARBA00022448"/>
    </source>
</evidence>
<evidence type="ECO:0000256" key="7">
    <source>
        <dbReference type="ARBA" id="ARBA00022692"/>
    </source>
</evidence>
<dbReference type="InterPro" id="IPR016174">
    <property type="entry name" value="Di-haem_cyt_TM"/>
</dbReference>
<keyword evidence="8" id="KW-0479">Metal-binding</keyword>
<accession>A0A7X0EBX7</accession>
<evidence type="ECO:0000256" key="11">
    <source>
        <dbReference type="ARBA" id="ARBA00023004"/>
    </source>
</evidence>
<comment type="subcellular location">
    <subcellularLocation>
        <location evidence="2">Cell membrane</location>
        <topology evidence="2">Multi-pass membrane protein</topology>
    </subcellularLocation>
</comment>
<dbReference type="InterPro" id="IPR051817">
    <property type="entry name" value="FDH_cytochrome_b556_subunit"/>
</dbReference>
<comment type="cofactor">
    <cofactor evidence="1">
        <name>heme</name>
        <dbReference type="ChEBI" id="CHEBI:30413"/>
    </cofactor>
</comment>
<dbReference type="GO" id="GO:0005886">
    <property type="term" value="C:plasma membrane"/>
    <property type="evidence" value="ECO:0007669"/>
    <property type="project" value="UniProtKB-SubCell"/>
</dbReference>
<dbReference type="GO" id="GO:0008863">
    <property type="term" value="F:formate dehydrogenase (NAD+) activity"/>
    <property type="evidence" value="ECO:0007669"/>
    <property type="project" value="InterPro"/>
</dbReference>
<evidence type="ECO:0000256" key="13">
    <source>
        <dbReference type="SAM" id="Phobius"/>
    </source>
</evidence>
<dbReference type="Pfam" id="PF01292">
    <property type="entry name" value="Ni_hydr_CYTB"/>
    <property type="match status" value="1"/>
</dbReference>
<evidence type="ECO:0000256" key="8">
    <source>
        <dbReference type="ARBA" id="ARBA00022723"/>
    </source>
</evidence>
<keyword evidence="10 13" id="KW-1133">Transmembrane helix</keyword>
<evidence type="ECO:0000256" key="12">
    <source>
        <dbReference type="ARBA" id="ARBA00023136"/>
    </source>
</evidence>
<dbReference type="InterPro" id="IPR011577">
    <property type="entry name" value="Cyt_b561_bac/Ni-Hgenase"/>
</dbReference>
<keyword evidence="16" id="KW-1185">Reference proteome</keyword>
<keyword evidence="5" id="KW-1003">Cell membrane</keyword>
<comment type="caution">
    <text evidence="15">The sequence shown here is derived from an EMBL/GenBank/DDBJ whole genome shotgun (WGS) entry which is preliminary data.</text>
</comment>
<dbReference type="SUPFAM" id="SSF81342">
    <property type="entry name" value="Transmembrane di-heme cytochromes"/>
    <property type="match status" value="1"/>
</dbReference>
<sequence length="224" mass="25411">MSYPKGTIVRNATVTRLNHWFTGLCFVLLTLSGLALFHPVFFWLSTLFGSGQWMRAVHPWLGVCLVVSFAGLFVQFWRDNLWNRDDTAWAKKLDKVLDNREEEVPPVGRFNAGQKVVFWGMVLIIPVLFVTGLLIWEVYFGDATSIETQRVAVLVHSMAAIGAILIWIAHVYAALWVKGSMRAMLHGWVTPGWAYRHHRKWFKSLAASGSPGPTPDSTAKFREH</sequence>
<dbReference type="GO" id="GO:0009055">
    <property type="term" value="F:electron transfer activity"/>
    <property type="evidence" value="ECO:0007669"/>
    <property type="project" value="InterPro"/>
</dbReference>
<keyword evidence="4" id="KW-0813">Transport</keyword>
<dbReference type="GO" id="GO:0022904">
    <property type="term" value="P:respiratory electron transport chain"/>
    <property type="evidence" value="ECO:0007669"/>
    <property type="project" value="InterPro"/>
</dbReference>
<dbReference type="EMBL" id="JACIIZ010000004">
    <property type="protein sequence ID" value="MBB6251053.1"/>
    <property type="molecule type" value="Genomic_DNA"/>
</dbReference>
<dbReference type="PANTHER" id="PTHR30074">
    <property type="entry name" value="FORMATE DEHYDROGENASE, NITRATE-INDUCIBLE, CYTOCHROME B556 FDN SUBUNIT"/>
    <property type="match status" value="1"/>
</dbReference>
<evidence type="ECO:0000256" key="1">
    <source>
        <dbReference type="ARBA" id="ARBA00001971"/>
    </source>
</evidence>
<dbReference type="Proteomes" id="UP000539175">
    <property type="component" value="Unassembled WGS sequence"/>
</dbReference>
<feature type="transmembrane region" description="Helical" evidence="13">
    <location>
        <begin position="56"/>
        <end position="77"/>
    </location>
</feature>
<keyword evidence="6" id="KW-0349">Heme</keyword>
<evidence type="ECO:0000256" key="3">
    <source>
        <dbReference type="ARBA" id="ARBA00010747"/>
    </source>
</evidence>
<dbReference type="GO" id="GO:0009061">
    <property type="term" value="P:anaerobic respiration"/>
    <property type="evidence" value="ECO:0007669"/>
    <property type="project" value="TreeGrafter"/>
</dbReference>
<reference evidence="15 16" key="1">
    <citation type="submission" date="2020-08" db="EMBL/GenBank/DDBJ databases">
        <title>Genomic Encyclopedia of Type Strains, Phase IV (KMG-IV): sequencing the most valuable type-strain genomes for metagenomic binning, comparative biology and taxonomic classification.</title>
        <authorList>
            <person name="Goeker M."/>
        </authorList>
    </citation>
    <scope>NUCLEOTIDE SEQUENCE [LARGE SCALE GENOMIC DNA]</scope>
    <source>
        <strain evidence="15 16">DSM 22198</strain>
    </source>
</reference>
<evidence type="ECO:0000259" key="14">
    <source>
        <dbReference type="Pfam" id="PF01292"/>
    </source>
</evidence>
<dbReference type="InterPro" id="IPR006471">
    <property type="entry name" value="Formate_DH_gsu"/>
</dbReference>
<keyword evidence="11" id="KW-0408">Iron</keyword>
<dbReference type="Gene3D" id="1.20.950.20">
    <property type="entry name" value="Transmembrane di-heme cytochromes, Chain C"/>
    <property type="match status" value="1"/>
</dbReference>
<feature type="transmembrane region" description="Helical" evidence="13">
    <location>
        <begin position="151"/>
        <end position="175"/>
    </location>
</feature>
<evidence type="ECO:0000256" key="5">
    <source>
        <dbReference type="ARBA" id="ARBA00022475"/>
    </source>
</evidence>
<feature type="transmembrane region" description="Helical" evidence="13">
    <location>
        <begin position="20"/>
        <end position="44"/>
    </location>
</feature>
<evidence type="ECO:0000313" key="15">
    <source>
        <dbReference type="EMBL" id="MBB6251053.1"/>
    </source>
</evidence>
<keyword evidence="7 13" id="KW-0812">Transmembrane</keyword>
<dbReference type="PANTHER" id="PTHR30074:SF6">
    <property type="entry name" value="FORMATE DEHYDROGENASE GAMMA SUBUNIT"/>
    <property type="match status" value="1"/>
</dbReference>
<keyword evidence="9" id="KW-0249">Electron transport</keyword>
<dbReference type="GO" id="GO:0036397">
    <property type="term" value="F:formate dehydrogenase (quinone) activity"/>
    <property type="evidence" value="ECO:0007669"/>
    <property type="project" value="TreeGrafter"/>
</dbReference>
<feature type="transmembrane region" description="Helical" evidence="13">
    <location>
        <begin position="116"/>
        <end position="139"/>
    </location>
</feature>
<dbReference type="GO" id="GO:0015944">
    <property type="term" value="P:formate oxidation"/>
    <property type="evidence" value="ECO:0007669"/>
    <property type="project" value="TreeGrafter"/>
</dbReference>
<organism evidence="15 16">
    <name type="scientific">Nitrospirillum iridis</name>
    <dbReference type="NCBI Taxonomy" id="765888"/>
    <lineage>
        <taxon>Bacteria</taxon>
        <taxon>Pseudomonadati</taxon>
        <taxon>Pseudomonadota</taxon>
        <taxon>Alphaproteobacteria</taxon>
        <taxon>Rhodospirillales</taxon>
        <taxon>Azospirillaceae</taxon>
        <taxon>Nitrospirillum</taxon>
    </lineage>
</organism>
<evidence type="ECO:0000256" key="9">
    <source>
        <dbReference type="ARBA" id="ARBA00022982"/>
    </source>
</evidence>
<comment type="similarity">
    <text evidence="3">Belongs to the formate dehydrogenase gamma subunit family.</text>
</comment>
<gene>
    <name evidence="15" type="ORF">FHS74_001598</name>
</gene>
<evidence type="ECO:0000256" key="2">
    <source>
        <dbReference type="ARBA" id="ARBA00004651"/>
    </source>
</evidence>
<dbReference type="GO" id="GO:0046872">
    <property type="term" value="F:metal ion binding"/>
    <property type="evidence" value="ECO:0007669"/>
    <property type="project" value="UniProtKB-KW"/>
</dbReference>
<dbReference type="NCBIfam" id="TIGR01583">
    <property type="entry name" value="formate-DH-gamm"/>
    <property type="match status" value="1"/>
</dbReference>
<dbReference type="AlphaFoldDB" id="A0A7X0EBX7"/>
<evidence type="ECO:0000256" key="6">
    <source>
        <dbReference type="ARBA" id="ARBA00022617"/>
    </source>
</evidence>
<keyword evidence="12 13" id="KW-0472">Membrane</keyword>
<dbReference type="GO" id="GO:0009326">
    <property type="term" value="C:formate dehydrogenase complex"/>
    <property type="evidence" value="ECO:0007669"/>
    <property type="project" value="InterPro"/>
</dbReference>
<feature type="domain" description="Cytochrome b561 bacterial/Ni-hydrogenase" evidence="14">
    <location>
        <begin position="13"/>
        <end position="187"/>
    </location>
</feature>
<proteinExistence type="inferred from homology"/>
<name>A0A7X0EBX7_9PROT</name>
<dbReference type="RefSeq" id="WP_184799241.1">
    <property type="nucleotide sequence ID" value="NZ_JACIIZ010000004.1"/>
</dbReference>
<evidence type="ECO:0000256" key="10">
    <source>
        <dbReference type="ARBA" id="ARBA00022989"/>
    </source>
</evidence>
<protein>
    <submittedName>
        <fullName evidence="15">Formate dehydrogenase subunit gamma</fullName>
    </submittedName>
</protein>
<evidence type="ECO:0000313" key="16">
    <source>
        <dbReference type="Proteomes" id="UP000539175"/>
    </source>
</evidence>